<comment type="similarity">
    <text evidence="5">Belongs to the SepF family.</text>
</comment>
<dbReference type="HAMAP" id="MF_01197">
    <property type="entry name" value="SepF"/>
    <property type="match status" value="1"/>
</dbReference>
<protein>
    <recommendedName>
        <fullName evidence="5">Cell division protein SepF</fullName>
    </recommendedName>
</protein>
<feature type="region of interest" description="Disordered" evidence="6">
    <location>
        <begin position="13"/>
        <end position="46"/>
    </location>
</feature>
<comment type="subcellular location">
    <subcellularLocation>
        <location evidence="5">Cytoplasm</location>
    </subcellularLocation>
    <text evidence="5">Localizes to the division site, in a FtsZ-dependent manner.</text>
</comment>
<dbReference type="PANTHER" id="PTHR35798">
    <property type="entry name" value="CELL DIVISION PROTEIN SEPF"/>
    <property type="match status" value="1"/>
</dbReference>
<evidence type="ECO:0000256" key="3">
    <source>
        <dbReference type="ARBA" id="ARBA00023306"/>
    </source>
</evidence>
<evidence type="ECO:0000256" key="2">
    <source>
        <dbReference type="ARBA" id="ARBA00023210"/>
    </source>
</evidence>
<dbReference type="PANTHER" id="PTHR35798:SF1">
    <property type="entry name" value="CELL DIVISION PROTEIN SEPF"/>
    <property type="match status" value="1"/>
</dbReference>
<keyword evidence="5" id="KW-0963">Cytoplasm</keyword>
<dbReference type="Gene3D" id="3.30.110.150">
    <property type="entry name" value="SepF-like protein"/>
    <property type="match status" value="1"/>
</dbReference>
<reference evidence="7 8" key="1">
    <citation type="submission" date="2016-02" db="EMBL/GenBank/DDBJ databases">
        <title>Genome sequence of Clostridium thermobutyricum DSM 4928.</title>
        <authorList>
            <person name="Poehlein A."/>
            <person name="Daniel R."/>
        </authorList>
    </citation>
    <scope>NUCLEOTIDE SEQUENCE [LARGE SCALE GENOMIC DNA]</scope>
    <source>
        <strain evidence="7 8">DSM 4928</strain>
    </source>
</reference>
<dbReference type="Proteomes" id="UP000191448">
    <property type="component" value="Unassembled WGS sequence"/>
</dbReference>
<comment type="function">
    <text evidence="4 5">Cell division protein that is part of the divisome complex and is recruited early to the Z-ring. Probably stimulates Z-ring formation, perhaps through the cross-linking of FtsZ protofilaments. Its function overlaps with FtsA.</text>
</comment>
<dbReference type="GO" id="GO:0005737">
    <property type="term" value="C:cytoplasm"/>
    <property type="evidence" value="ECO:0007669"/>
    <property type="project" value="UniProtKB-SubCell"/>
</dbReference>
<organism evidence="7 8">
    <name type="scientific">Clostridium thermobutyricum DSM 4928</name>
    <dbReference type="NCBI Taxonomy" id="1121339"/>
    <lineage>
        <taxon>Bacteria</taxon>
        <taxon>Bacillati</taxon>
        <taxon>Bacillota</taxon>
        <taxon>Clostridia</taxon>
        <taxon>Eubacteriales</taxon>
        <taxon>Clostridiaceae</taxon>
        <taxon>Clostridium</taxon>
    </lineage>
</organism>
<dbReference type="InterPro" id="IPR007561">
    <property type="entry name" value="Cell_div_SepF/SepF-rel"/>
</dbReference>
<dbReference type="Pfam" id="PF04472">
    <property type="entry name" value="SepF"/>
    <property type="match status" value="1"/>
</dbReference>
<evidence type="ECO:0000256" key="6">
    <source>
        <dbReference type="SAM" id="MobiDB-lite"/>
    </source>
</evidence>
<evidence type="ECO:0000313" key="7">
    <source>
        <dbReference type="EMBL" id="OPX47949.1"/>
    </source>
</evidence>
<comment type="caution">
    <text evidence="7">The sequence shown here is derived from an EMBL/GenBank/DDBJ whole genome shotgun (WGS) entry which is preliminary data.</text>
</comment>
<evidence type="ECO:0000256" key="5">
    <source>
        <dbReference type="HAMAP-Rule" id="MF_01197"/>
    </source>
</evidence>
<dbReference type="AlphaFoldDB" id="A0A1V4SVE5"/>
<gene>
    <name evidence="5 7" type="primary">sepF</name>
    <name evidence="7" type="ORF">CLTHE_15200</name>
</gene>
<dbReference type="GO" id="GO:0043093">
    <property type="term" value="P:FtsZ-dependent cytokinesis"/>
    <property type="evidence" value="ECO:0007669"/>
    <property type="project" value="UniProtKB-UniRule"/>
</dbReference>
<accession>A0A1V4SVE5</accession>
<evidence type="ECO:0000256" key="1">
    <source>
        <dbReference type="ARBA" id="ARBA00022618"/>
    </source>
</evidence>
<evidence type="ECO:0000256" key="4">
    <source>
        <dbReference type="ARBA" id="ARBA00044936"/>
    </source>
</evidence>
<dbReference type="RefSeq" id="WP_002597691.1">
    <property type="nucleotide sequence ID" value="NZ_LTAY01000037.1"/>
</dbReference>
<keyword evidence="2 5" id="KW-0717">Septation</keyword>
<dbReference type="InterPro" id="IPR038594">
    <property type="entry name" value="SepF-like_sf"/>
</dbReference>
<name>A0A1V4SVE5_9CLOT</name>
<keyword evidence="1 5" id="KW-0132">Cell division</keyword>
<proteinExistence type="inferred from homology"/>
<evidence type="ECO:0000313" key="8">
    <source>
        <dbReference type="Proteomes" id="UP000191448"/>
    </source>
</evidence>
<sequence length="157" mass="17547">MANMVSKMKNFLGFGDEDEDIDDFDDDRFDDDELAHSDDYEEESGPVIIGGGRNNKVVNIHNNASAKVLITKPTSYEESMEICDALSNRRIVVINTANLENKTARRLLDFISGASYALKGDFQEIDKGVYILSPSNVEVTNELKSELSSKALFNWSK</sequence>
<dbReference type="OrthoDB" id="9815206at2"/>
<feature type="compositionally biased region" description="Acidic residues" evidence="6">
    <location>
        <begin position="15"/>
        <end position="44"/>
    </location>
</feature>
<dbReference type="GO" id="GO:0000917">
    <property type="term" value="P:division septum assembly"/>
    <property type="evidence" value="ECO:0007669"/>
    <property type="project" value="UniProtKB-KW"/>
</dbReference>
<comment type="subunit">
    <text evidence="5">Homodimer. Interacts with FtsZ.</text>
</comment>
<dbReference type="InterPro" id="IPR023052">
    <property type="entry name" value="Cell_div_SepF"/>
</dbReference>
<dbReference type="EMBL" id="LTAY01000037">
    <property type="protein sequence ID" value="OPX47949.1"/>
    <property type="molecule type" value="Genomic_DNA"/>
</dbReference>
<keyword evidence="3 5" id="KW-0131">Cell cycle</keyword>